<feature type="domain" description="Fatty acid hydroxylase" evidence="6">
    <location>
        <begin position="149"/>
        <end position="284"/>
    </location>
</feature>
<feature type="transmembrane region" description="Helical" evidence="5">
    <location>
        <begin position="138"/>
        <end position="162"/>
    </location>
</feature>
<dbReference type="EMBL" id="KV453842">
    <property type="protein sequence ID" value="ODV90842.1"/>
    <property type="molecule type" value="Genomic_DNA"/>
</dbReference>
<evidence type="ECO:0000256" key="5">
    <source>
        <dbReference type="SAM" id="Phobius"/>
    </source>
</evidence>
<evidence type="ECO:0000256" key="4">
    <source>
        <dbReference type="ARBA" id="ARBA00023136"/>
    </source>
</evidence>
<keyword evidence="3 5" id="KW-1133">Transmembrane helix</keyword>
<evidence type="ECO:0000313" key="8">
    <source>
        <dbReference type="Proteomes" id="UP000095023"/>
    </source>
</evidence>
<evidence type="ECO:0000256" key="1">
    <source>
        <dbReference type="ARBA" id="ARBA00004370"/>
    </source>
</evidence>
<dbReference type="InterPro" id="IPR006694">
    <property type="entry name" value="Fatty_acid_hydroxylase"/>
</dbReference>
<dbReference type="GO" id="GO:0051999">
    <property type="term" value="P:mannosyl-inositol phosphorylceramide biosynthetic process"/>
    <property type="evidence" value="ECO:0007669"/>
    <property type="project" value="EnsemblFungi"/>
</dbReference>
<accession>A0A1E4TGD8</accession>
<dbReference type="Pfam" id="PF04116">
    <property type="entry name" value="FA_hydroxylase"/>
    <property type="match status" value="1"/>
</dbReference>
<proteinExistence type="predicted"/>
<keyword evidence="2 5" id="KW-0812">Transmembrane</keyword>
<dbReference type="GO" id="GO:0102772">
    <property type="term" value="F:sphingolipid C4-monooxygenase activity"/>
    <property type="evidence" value="ECO:0007669"/>
    <property type="project" value="EnsemblFungi"/>
</dbReference>
<dbReference type="GO" id="GO:0005506">
    <property type="term" value="F:iron ion binding"/>
    <property type="evidence" value="ECO:0007669"/>
    <property type="project" value="InterPro"/>
</dbReference>
<keyword evidence="4 5" id="KW-0472">Membrane</keyword>
<dbReference type="InterPro" id="IPR050307">
    <property type="entry name" value="Sterol_Desaturase_Related"/>
</dbReference>
<keyword evidence="8" id="KW-1185">Reference proteome</keyword>
<reference evidence="8" key="1">
    <citation type="submission" date="2016-02" db="EMBL/GenBank/DDBJ databases">
        <title>Comparative genomics of biotechnologically important yeasts.</title>
        <authorList>
            <consortium name="DOE Joint Genome Institute"/>
            <person name="Riley R."/>
            <person name="Haridas S."/>
            <person name="Wolfe K.H."/>
            <person name="Lopes M.R."/>
            <person name="Hittinger C.T."/>
            <person name="Goker M."/>
            <person name="Salamov A."/>
            <person name="Wisecaver J."/>
            <person name="Long T.M."/>
            <person name="Aerts A.L."/>
            <person name="Barry K."/>
            <person name="Choi C."/>
            <person name="Clum A."/>
            <person name="Coughlan A.Y."/>
            <person name="Deshpande S."/>
            <person name="Douglass A.P."/>
            <person name="Hanson S.J."/>
            <person name="Klenk H.-P."/>
            <person name="Labutti K."/>
            <person name="Lapidus A."/>
            <person name="Lindquist E."/>
            <person name="Lipzen A."/>
            <person name="Meier-Kolthoff J.P."/>
            <person name="Ohm R.A."/>
            <person name="Otillar R.P."/>
            <person name="Pangilinan J."/>
            <person name="Peng Y."/>
            <person name="Rokas A."/>
            <person name="Rosa C.A."/>
            <person name="Scheuner C."/>
            <person name="Sibirny A.A."/>
            <person name="Slot J.C."/>
            <person name="Stielow J.B."/>
            <person name="Sun H."/>
            <person name="Kurtzman C.P."/>
            <person name="Blackwell M."/>
            <person name="Jeffries T.W."/>
            <person name="Grigoriev I.V."/>
        </authorList>
    </citation>
    <scope>NUCLEOTIDE SEQUENCE [LARGE SCALE GENOMIC DNA]</scope>
    <source>
        <strain evidence="8">NRRL Y-17796</strain>
    </source>
</reference>
<gene>
    <name evidence="7" type="ORF">CANCADRAFT_2564</name>
</gene>
<name>A0A1E4TGD8_9ASCO</name>
<organism evidence="7 8">
    <name type="scientific">Tortispora caseinolytica NRRL Y-17796</name>
    <dbReference type="NCBI Taxonomy" id="767744"/>
    <lineage>
        <taxon>Eukaryota</taxon>
        <taxon>Fungi</taxon>
        <taxon>Dikarya</taxon>
        <taxon>Ascomycota</taxon>
        <taxon>Saccharomycotina</taxon>
        <taxon>Trigonopsidomycetes</taxon>
        <taxon>Trigonopsidales</taxon>
        <taxon>Trigonopsidaceae</taxon>
        <taxon>Tortispora</taxon>
    </lineage>
</organism>
<dbReference type="OrthoDB" id="408954at2759"/>
<dbReference type="Proteomes" id="UP000095023">
    <property type="component" value="Unassembled WGS sequence"/>
</dbReference>
<dbReference type="PANTHER" id="PTHR11863">
    <property type="entry name" value="STEROL DESATURASE"/>
    <property type="match status" value="1"/>
</dbReference>
<evidence type="ECO:0000256" key="3">
    <source>
        <dbReference type="ARBA" id="ARBA00022989"/>
    </source>
</evidence>
<sequence>MIKDALAVALSGEAPPVVTLSPRAPLLQFIPDAYFAVILPVLVYWVYSLMFLFIDTYDLLPQYRIHTPEEITSRNKVTLYQVMRDVAIQQILQVLAGMVLHHFEATEMVGGDLLDMWKLHRMLLPVFGSLSPQTIRALYYYILPTARIICAFFVIDTWQYFWHRYFHINKALYKMIHSRHHRLYVPYALGALYNHPLEGLVLDTGGGGVAMLLCGLSSREALIFFTFSTLKTVDDHCGYEIPYDLLQIVFQNNAHYHDIHHQNFGIKSNFSQPFFIHWDKLLGTEYAGHSKSHSHLPDHTISHDKKD</sequence>
<comment type="subcellular location">
    <subcellularLocation>
        <location evidence="1">Membrane</location>
    </subcellularLocation>
</comment>
<dbReference type="GO" id="GO:0042284">
    <property type="term" value="F:sphingolipid delta-4 desaturase activity"/>
    <property type="evidence" value="ECO:0007669"/>
    <property type="project" value="EnsemblFungi"/>
</dbReference>
<evidence type="ECO:0000256" key="2">
    <source>
        <dbReference type="ARBA" id="ARBA00022692"/>
    </source>
</evidence>
<dbReference type="AlphaFoldDB" id="A0A1E4TGD8"/>
<protein>
    <recommendedName>
        <fullName evidence="6">Fatty acid hydroxylase domain-containing protein</fullName>
    </recommendedName>
</protein>
<feature type="transmembrane region" description="Helical" evidence="5">
    <location>
        <begin position="33"/>
        <end position="54"/>
    </location>
</feature>
<evidence type="ECO:0000313" key="7">
    <source>
        <dbReference type="EMBL" id="ODV90842.1"/>
    </source>
</evidence>
<evidence type="ECO:0000259" key="6">
    <source>
        <dbReference type="Pfam" id="PF04116"/>
    </source>
</evidence>
<dbReference type="GO" id="GO:0005789">
    <property type="term" value="C:endoplasmic reticulum membrane"/>
    <property type="evidence" value="ECO:0007669"/>
    <property type="project" value="EnsemblFungi"/>
</dbReference>